<evidence type="ECO:0000256" key="3">
    <source>
        <dbReference type="ARBA" id="ARBA00022801"/>
    </source>
</evidence>
<dbReference type="OrthoDB" id="414540at2759"/>
<dbReference type="InterPro" id="IPR016192">
    <property type="entry name" value="APOBEC/CMP_deaminase_Zn-bd"/>
</dbReference>
<evidence type="ECO:0000256" key="2">
    <source>
        <dbReference type="ARBA" id="ARBA00022723"/>
    </source>
</evidence>
<dbReference type="PROSITE" id="PS51747">
    <property type="entry name" value="CYT_DCMP_DEAMINASES_2"/>
    <property type="match status" value="1"/>
</dbReference>
<dbReference type="GO" id="GO:0004126">
    <property type="term" value="F:cytidine deaminase activity"/>
    <property type="evidence" value="ECO:0007669"/>
    <property type="project" value="UniProtKB-ARBA"/>
</dbReference>
<gene>
    <name evidence="6" type="ORF">STAS_29122</name>
</gene>
<dbReference type="GO" id="GO:0042802">
    <property type="term" value="F:identical protein binding"/>
    <property type="evidence" value="ECO:0007669"/>
    <property type="project" value="UniProtKB-ARBA"/>
</dbReference>
<comment type="similarity">
    <text evidence="1">Belongs to the cytidine and deoxycytidylate deaminase family.</text>
</comment>
<dbReference type="SUPFAM" id="SSF53927">
    <property type="entry name" value="Cytidine deaminase-like"/>
    <property type="match status" value="1"/>
</dbReference>
<keyword evidence="7" id="KW-1185">Reference proteome</keyword>
<dbReference type="PANTHER" id="PTHR11644:SF2">
    <property type="entry name" value="CYTIDINE DEAMINASE"/>
    <property type="match status" value="1"/>
</dbReference>
<dbReference type="CDD" id="cd01283">
    <property type="entry name" value="cytidine_deaminase"/>
    <property type="match status" value="1"/>
</dbReference>
<proteinExistence type="inferred from homology"/>
<keyword evidence="2" id="KW-0479">Metal-binding</keyword>
<dbReference type="GO" id="GO:0005829">
    <property type="term" value="C:cytosol"/>
    <property type="evidence" value="ECO:0007669"/>
    <property type="project" value="TreeGrafter"/>
</dbReference>
<dbReference type="GO" id="GO:0072527">
    <property type="term" value="P:pyrimidine-containing compound metabolic process"/>
    <property type="evidence" value="ECO:0007669"/>
    <property type="project" value="UniProtKB-ARBA"/>
</dbReference>
<evidence type="ECO:0000313" key="7">
    <source>
        <dbReference type="Proteomes" id="UP000325081"/>
    </source>
</evidence>
<dbReference type="InterPro" id="IPR050202">
    <property type="entry name" value="Cyt/Deoxycyt_deaminase"/>
</dbReference>
<dbReference type="AlphaFoldDB" id="A0A5A7R1Y7"/>
<feature type="domain" description="CMP/dCMP-type deaminase" evidence="5">
    <location>
        <begin position="1"/>
        <end position="126"/>
    </location>
</feature>
<dbReference type="InterPro" id="IPR016193">
    <property type="entry name" value="Cytidine_deaminase-like"/>
</dbReference>
<dbReference type="PROSITE" id="PS00903">
    <property type="entry name" value="CYT_DCMP_DEAMINASES_1"/>
    <property type="match status" value="1"/>
</dbReference>
<dbReference type="PANTHER" id="PTHR11644">
    <property type="entry name" value="CYTIDINE DEAMINASE"/>
    <property type="match status" value="1"/>
</dbReference>
<dbReference type="Pfam" id="PF00383">
    <property type="entry name" value="dCMP_cyt_deam_1"/>
    <property type="match status" value="1"/>
</dbReference>
<dbReference type="InterPro" id="IPR002125">
    <property type="entry name" value="CMP_dCMP_dom"/>
</dbReference>
<evidence type="ECO:0000313" key="6">
    <source>
        <dbReference type="EMBL" id="GER51715.1"/>
    </source>
</evidence>
<dbReference type="Proteomes" id="UP000325081">
    <property type="component" value="Unassembled WGS sequence"/>
</dbReference>
<evidence type="ECO:0000256" key="4">
    <source>
        <dbReference type="ARBA" id="ARBA00022833"/>
    </source>
</evidence>
<reference evidence="7" key="1">
    <citation type="journal article" date="2019" name="Curr. Biol.">
        <title>Genome Sequence of Striga asiatica Provides Insight into the Evolution of Plant Parasitism.</title>
        <authorList>
            <person name="Yoshida S."/>
            <person name="Kim S."/>
            <person name="Wafula E.K."/>
            <person name="Tanskanen J."/>
            <person name="Kim Y.M."/>
            <person name="Honaas L."/>
            <person name="Yang Z."/>
            <person name="Spallek T."/>
            <person name="Conn C.E."/>
            <person name="Ichihashi Y."/>
            <person name="Cheong K."/>
            <person name="Cui S."/>
            <person name="Der J.P."/>
            <person name="Gundlach H."/>
            <person name="Jiao Y."/>
            <person name="Hori C."/>
            <person name="Ishida J.K."/>
            <person name="Kasahara H."/>
            <person name="Kiba T."/>
            <person name="Kim M.S."/>
            <person name="Koo N."/>
            <person name="Laohavisit A."/>
            <person name="Lee Y.H."/>
            <person name="Lumba S."/>
            <person name="McCourt P."/>
            <person name="Mortimer J.C."/>
            <person name="Mutuku J.M."/>
            <person name="Nomura T."/>
            <person name="Sasaki-Sekimoto Y."/>
            <person name="Seto Y."/>
            <person name="Wang Y."/>
            <person name="Wakatake T."/>
            <person name="Sakakibara H."/>
            <person name="Demura T."/>
            <person name="Yamaguchi S."/>
            <person name="Yoneyama K."/>
            <person name="Manabe R.I."/>
            <person name="Nelson D.C."/>
            <person name="Schulman A.H."/>
            <person name="Timko M.P."/>
            <person name="dePamphilis C.W."/>
            <person name="Choi D."/>
            <person name="Shirasu K."/>
        </authorList>
    </citation>
    <scope>NUCLEOTIDE SEQUENCE [LARGE SCALE GENOMIC DNA]</scope>
    <source>
        <strain evidence="7">cv. UVA1</strain>
    </source>
</reference>
<dbReference type="GO" id="GO:0055086">
    <property type="term" value="P:nucleobase-containing small molecule metabolic process"/>
    <property type="evidence" value="ECO:0007669"/>
    <property type="project" value="UniProtKB-ARBA"/>
</dbReference>
<accession>A0A5A7R1Y7</accession>
<dbReference type="EMBL" id="BKCP01009848">
    <property type="protein sequence ID" value="GER51715.1"/>
    <property type="molecule type" value="Genomic_DNA"/>
</dbReference>
<keyword evidence="4" id="KW-0862">Zinc</keyword>
<keyword evidence="3" id="KW-0378">Hydrolase</keyword>
<comment type="caution">
    <text evidence="6">The sequence shown here is derived from an EMBL/GenBank/DDBJ whole genome shotgun (WGS) entry which is preliminary data.</text>
</comment>
<evidence type="ECO:0000256" key="1">
    <source>
        <dbReference type="ARBA" id="ARBA00006576"/>
    </source>
</evidence>
<organism evidence="6 7">
    <name type="scientific">Striga asiatica</name>
    <name type="common">Asiatic witchweed</name>
    <name type="synonym">Buchnera asiatica</name>
    <dbReference type="NCBI Taxonomy" id="4170"/>
    <lineage>
        <taxon>Eukaryota</taxon>
        <taxon>Viridiplantae</taxon>
        <taxon>Streptophyta</taxon>
        <taxon>Embryophyta</taxon>
        <taxon>Tracheophyta</taxon>
        <taxon>Spermatophyta</taxon>
        <taxon>Magnoliopsida</taxon>
        <taxon>eudicotyledons</taxon>
        <taxon>Gunneridae</taxon>
        <taxon>Pentapetalae</taxon>
        <taxon>asterids</taxon>
        <taxon>lamiids</taxon>
        <taxon>Lamiales</taxon>
        <taxon>Orobanchaceae</taxon>
        <taxon>Buchnereae</taxon>
        <taxon>Striga</taxon>
    </lineage>
</organism>
<dbReference type="Gene3D" id="3.40.140.10">
    <property type="entry name" value="Cytidine Deaminase, domain 2"/>
    <property type="match status" value="1"/>
</dbReference>
<sequence length="301" mass="33597">MQRERVLSLQITCTNSLEQQETMISNYHVGLGSDGHVFLAANLEFPGLSLHHSVHAELFVLTSLAVHRCPSLLSLAVSFAPCGHCRQFLQEIRDSFSLQILVTGDGDRDPAQNPDFKPLPNPFGPHYLLDRGTPHLLDSTTMAWICCPKFELGMILRIWDLGSPALFFSVGMSTSVLGSCNRISDNWRETTTSAWSPLAIDRYSVDTCSRRRSLARPNPTRWIILLHKPSFFDWSFSSAAASVSNLIRANVFPGYGIGPHIAESVKQHLAPESRRAVQFLEDRQDFGLPGIFHLLEAPWGE</sequence>
<dbReference type="GO" id="GO:0008270">
    <property type="term" value="F:zinc ion binding"/>
    <property type="evidence" value="ECO:0007669"/>
    <property type="project" value="InterPro"/>
</dbReference>
<name>A0A5A7R1Y7_STRAF</name>
<protein>
    <submittedName>
        <fullName evidence="6">Cytidine deaminase</fullName>
    </submittedName>
</protein>
<evidence type="ECO:0000259" key="5">
    <source>
        <dbReference type="PROSITE" id="PS51747"/>
    </source>
</evidence>